<reference evidence="3 4" key="1">
    <citation type="journal article" date="2018" name="Int. J. Syst. Evol. Microbiol.">
        <title>Micromonospora globbae sp. nov., an endophytic actinomycete isolated from roots of Globba winitii C. H. Wright.</title>
        <authorList>
            <person name="Kuncharoen N."/>
            <person name="Pittayakhajonwut P."/>
            <person name="Tanasupawat S."/>
        </authorList>
    </citation>
    <scope>NUCLEOTIDE SEQUENCE [LARGE SCALE GENOMIC DNA]</scope>
    <source>
        <strain evidence="3 4">WPS1-2</strain>
    </source>
</reference>
<keyword evidence="2" id="KW-1133">Transmembrane helix</keyword>
<evidence type="ECO:0000256" key="1">
    <source>
        <dbReference type="SAM" id="MobiDB-lite"/>
    </source>
</evidence>
<evidence type="ECO:0000256" key="2">
    <source>
        <dbReference type="SAM" id="Phobius"/>
    </source>
</evidence>
<dbReference type="EMBL" id="RAQQ01000017">
    <property type="protein sequence ID" value="RKF25244.1"/>
    <property type="molecule type" value="Genomic_DNA"/>
</dbReference>
<keyword evidence="2" id="KW-0472">Membrane</keyword>
<gene>
    <name evidence="3" type="ORF">D7I43_22590</name>
</gene>
<evidence type="ECO:0000313" key="4">
    <source>
        <dbReference type="Proteomes" id="UP000285744"/>
    </source>
</evidence>
<proteinExistence type="predicted"/>
<evidence type="ECO:0000313" key="3">
    <source>
        <dbReference type="EMBL" id="RKF25244.1"/>
    </source>
</evidence>
<keyword evidence="2" id="KW-0812">Transmembrane</keyword>
<feature type="region of interest" description="Disordered" evidence="1">
    <location>
        <begin position="155"/>
        <end position="174"/>
    </location>
</feature>
<organism evidence="3 4">
    <name type="scientific">Micromonospora globbae</name>
    <dbReference type="NCBI Taxonomy" id="1894969"/>
    <lineage>
        <taxon>Bacteria</taxon>
        <taxon>Bacillati</taxon>
        <taxon>Actinomycetota</taxon>
        <taxon>Actinomycetes</taxon>
        <taxon>Micromonosporales</taxon>
        <taxon>Micromonosporaceae</taxon>
        <taxon>Micromonospora</taxon>
    </lineage>
</organism>
<accession>A0A420EX03</accession>
<feature type="transmembrane region" description="Helical" evidence="2">
    <location>
        <begin position="72"/>
        <end position="90"/>
    </location>
</feature>
<comment type="caution">
    <text evidence="3">The sequence shown here is derived from an EMBL/GenBank/DDBJ whole genome shotgun (WGS) entry which is preliminary data.</text>
</comment>
<sequence length="241" mass="25032">MNATAVTSRLTTGLVALVAGYASYRHIVSVALEAGEHASVAVVYPLAIDGAILVGTLAMLEDKRAGRKPRLSARVALAFGIVATIAANIASAAPTLTARLVAAVPPVAFLIAVEVLSRRGKLIAEPVAEPVVIPAPEPVAEPEPVDPWRYAEPVAEPQPEPVAAPRPKRLTPRSATSADRVMAAHLAEPDATHARIAELAGVSLATVKRYRPSKINGSPTGAQPAETRVNGAVTELAEVIR</sequence>
<feature type="transmembrane region" description="Helical" evidence="2">
    <location>
        <begin position="41"/>
        <end position="60"/>
    </location>
</feature>
<dbReference type="Proteomes" id="UP000285744">
    <property type="component" value="Unassembled WGS sequence"/>
</dbReference>
<dbReference type="AlphaFoldDB" id="A0A420EX03"/>
<dbReference type="RefSeq" id="WP_120330552.1">
    <property type="nucleotide sequence ID" value="NZ_RAQQ01000017.1"/>
</dbReference>
<protein>
    <submittedName>
        <fullName evidence="3">DUF2637 domain-containing protein</fullName>
    </submittedName>
</protein>
<dbReference type="Pfam" id="PF10935">
    <property type="entry name" value="DUF2637"/>
    <property type="match status" value="1"/>
</dbReference>
<dbReference type="InterPro" id="IPR021235">
    <property type="entry name" value="DUF2637"/>
</dbReference>
<name>A0A420EX03_9ACTN</name>
<dbReference type="OrthoDB" id="3388818at2"/>